<dbReference type="EMBL" id="ML170156">
    <property type="protein sequence ID" value="TDL30235.1"/>
    <property type="molecule type" value="Genomic_DNA"/>
</dbReference>
<dbReference type="AlphaFoldDB" id="A0A4R5XHU1"/>
<sequence length="145" mass="16250">MPLSHQFLIFANKQLDLRLTPKCSTIKFATFAGKQLNHVACFFGLNLVCIFIKTHWKDHHPRGRVVRHPGNLQVVIQDKSWTTPGEQFLIFAVISEDVSTLSVSKHSEAVISLPCSPSPQLSADTQIAHTRHRAEDNEVSNDPPD</sequence>
<dbReference type="VEuPathDB" id="FungiDB:BD410DRAFT_834405"/>
<dbReference type="Proteomes" id="UP000294933">
    <property type="component" value="Unassembled WGS sequence"/>
</dbReference>
<organism evidence="2 3">
    <name type="scientific">Rickenella mellea</name>
    <dbReference type="NCBI Taxonomy" id="50990"/>
    <lineage>
        <taxon>Eukaryota</taxon>
        <taxon>Fungi</taxon>
        <taxon>Dikarya</taxon>
        <taxon>Basidiomycota</taxon>
        <taxon>Agaricomycotina</taxon>
        <taxon>Agaricomycetes</taxon>
        <taxon>Hymenochaetales</taxon>
        <taxon>Rickenellaceae</taxon>
        <taxon>Rickenella</taxon>
    </lineage>
</organism>
<feature type="compositionally biased region" description="Polar residues" evidence="1">
    <location>
        <begin position="118"/>
        <end position="128"/>
    </location>
</feature>
<evidence type="ECO:0000313" key="2">
    <source>
        <dbReference type="EMBL" id="TDL30235.1"/>
    </source>
</evidence>
<evidence type="ECO:0000256" key="1">
    <source>
        <dbReference type="SAM" id="MobiDB-lite"/>
    </source>
</evidence>
<proteinExistence type="predicted"/>
<gene>
    <name evidence="2" type="ORF">BD410DRAFT_834405</name>
</gene>
<evidence type="ECO:0000313" key="3">
    <source>
        <dbReference type="Proteomes" id="UP000294933"/>
    </source>
</evidence>
<accession>A0A4R5XHU1</accession>
<reference evidence="2 3" key="1">
    <citation type="submission" date="2018-06" db="EMBL/GenBank/DDBJ databases">
        <title>A transcriptomic atlas of mushroom development highlights an independent origin of complex multicellularity.</title>
        <authorList>
            <consortium name="DOE Joint Genome Institute"/>
            <person name="Krizsan K."/>
            <person name="Almasi E."/>
            <person name="Merenyi Z."/>
            <person name="Sahu N."/>
            <person name="Viragh M."/>
            <person name="Koszo T."/>
            <person name="Mondo S."/>
            <person name="Kiss B."/>
            <person name="Balint B."/>
            <person name="Kues U."/>
            <person name="Barry K."/>
            <person name="Hegedus J.C."/>
            <person name="Henrissat B."/>
            <person name="Johnson J."/>
            <person name="Lipzen A."/>
            <person name="Ohm R."/>
            <person name="Nagy I."/>
            <person name="Pangilinan J."/>
            <person name="Yan J."/>
            <person name="Xiong Y."/>
            <person name="Grigoriev I.V."/>
            <person name="Hibbett D.S."/>
            <person name="Nagy L.G."/>
        </authorList>
    </citation>
    <scope>NUCLEOTIDE SEQUENCE [LARGE SCALE GENOMIC DNA]</scope>
    <source>
        <strain evidence="2 3">SZMC22713</strain>
    </source>
</reference>
<keyword evidence="3" id="KW-1185">Reference proteome</keyword>
<protein>
    <submittedName>
        <fullName evidence="2">Uncharacterized protein</fullName>
    </submittedName>
</protein>
<name>A0A4R5XHU1_9AGAM</name>
<feature type="region of interest" description="Disordered" evidence="1">
    <location>
        <begin position="117"/>
        <end position="145"/>
    </location>
</feature>